<feature type="domain" description="DSBA-like thioredoxin" evidence="2">
    <location>
        <begin position="5"/>
        <end position="194"/>
    </location>
</feature>
<name>A0ABN1K807_9BURK</name>
<evidence type="ECO:0000313" key="4">
    <source>
        <dbReference type="Proteomes" id="UP001500279"/>
    </source>
</evidence>
<dbReference type="GO" id="GO:0016853">
    <property type="term" value="F:isomerase activity"/>
    <property type="evidence" value="ECO:0007669"/>
    <property type="project" value="UniProtKB-KW"/>
</dbReference>
<dbReference type="Proteomes" id="UP001500279">
    <property type="component" value="Unassembled WGS sequence"/>
</dbReference>
<dbReference type="InterPro" id="IPR044087">
    <property type="entry name" value="NahD-like"/>
</dbReference>
<reference evidence="3 4" key="1">
    <citation type="journal article" date="2019" name="Int. J. Syst. Evol. Microbiol.">
        <title>The Global Catalogue of Microorganisms (GCM) 10K type strain sequencing project: providing services to taxonomists for standard genome sequencing and annotation.</title>
        <authorList>
            <consortium name="The Broad Institute Genomics Platform"/>
            <consortium name="The Broad Institute Genome Sequencing Center for Infectious Disease"/>
            <person name="Wu L."/>
            <person name="Ma J."/>
        </authorList>
    </citation>
    <scope>NUCLEOTIDE SEQUENCE [LARGE SCALE GENOMIC DNA]</scope>
    <source>
        <strain evidence="3 4">JCM 15503</strain>
    </source>
</reference>
<accession>A0ABN1K807</accession>
<evidence type="ECO:0000256" key="1">
    <source>
        <dbReference type="PIRNR" id="PIRNR006386"/>
    </source>
</evidence>
<dbReference type="PANTHER" id="PTHR42943:SF2">
    <property type="entry name" value="GLUTATHIONE S-TRANSFERASE KAPPA 1"/>
    <property type="match status" value="1"/>
</dbReference>
<comment type="similarity">
    <text evidence="1">Belongs to the GST superfamily. NadH family.</text>
</comment>
<dbReference type="RefSeq" id="WP_141288693.1">
    <property type="nucleotide sequence ID" value="NZ_BAAAEW010000025.1"/>
</dbReference>
<evidence type="ECO:0000313" key="3">
    <source>
        <dbReference type="EMBL" id="GAA0757919.1"/>
    </source>
</evidence>
<dbReference type="EMBL" id="BAAAEW010000025">
    <property type="protein sequence ID" value="GAA0757919.1"/>
    <property type="molecule type" value="Genomic_DNA"/>
</dbReference>
<dbReference type="InterPro" id="IPR036249">
    <property type="entry name" value="Thioredoxin-like_sf"/>
</dbReference>
<keyword evidence="1 3" id="KW-0413">Isomerase</keyword>
<dbReference type="InterPro" id="IPR051924">
    <property type="entry name" value="GST_Kappa/NadH"/>
</dbReference>
<dbReference type="PANTHER" id="PTHR42943">
    <property type="entry name" value="GLUTATHIONE S-TRANSFERASE KAPPA"/>
    <property type="match status" value="1"/>
</dbReference>
<dbReference type="InterPro" id="IPR014440">
    <property type="entry name" value="HCCAis_GSTk"/>
</dbReference>
<comment type="catalytic activity">
    <reaction evidence="1">
        <text>2-hydroxychromene-2-carboxylate = (3E)-4-(2-hydroxyphenyl)-2-oxobut-3-enoate</text>
        <dbReference type="Rhea" id="RHEA:27401"/>
        <dbReference type="ChEBI" id="CHEBI:59350"/>
        <dbReference type="ChEBI" id="CHEBI:59353"/>
        <dbReference type="EC" id="5.99.1.4"/>
    </reaction>
</comment>
<proteinExistence type="inferred from homology"/>
<dbReference type="Gene3D" id="3.40.30.10">
    <property type="entry name" value="Glutaredoxin"/>
    <property type="match status" value="1"/>
</dbReference>
<protein>
    <recommendedName>
        <fullName evidence="1">2-hydroxychromene-2-carboxylate isomerase</fullName>
        <ecNumber evidence="1">5.99.1.4</ecNumber>
    </recommendedName>
</protein>
<dbReference type="SUPFAM" id="SSF52833">
    <property type="entry name" value="Thioredoxin-like"/>
    <property type="match status" value="1"/>
</dbReference>
<comment type="caution">
    <text evidence="3">The sequence shown here is derived from an EMBL/GenBank/DDBJ whole genome shotgun (WGS) entry which is preliminary data.</text>
</comment>
<dbReference type="InterPro" id="IPR001853">
    <property type="entry name" value="DSBA-like_thioredoxin_dom"/>
</dbReference>
<keyword evidence="4" id="KW-1185">Reference proteome</keyword>
<organism evidence="3 4">
    <name type="scientific">Ideonella azotifigens</name>
    <dbReference type="NCBI Taxonomy" id="513160"/>
    <lineage>
        <taxon>Bacteria</taxon>
        <taxon>Pseudomonadati</taxon>
        <taxon>Pseudomonadota</taxon>
        <taxon>Betaproteobacteria</taxon>
        <taxon>Burkholderiales</taxon>
        <taxon>Sphaerotilaceae</taxon>
        <taxon>Ideonella</taxon>
    </lineage>
</organism>
<dbReference type="Pfam" id="PF01323">
    <property type="entry name" value="DSBA"/>
    <property type="match status" value="1"/>
</dbReference>
<gene>
    <name evidence="3" type="ORF">GCM10009107_37920</name>
</gene>
<sequence>MPAPIEFYFDFSSPYGYLASELIDAIAERHGRNAIWHAIVLDATYQSQDRIRIPTHMMRSEYVMRDVERSAGYYGLPYKAPAHPSLHTELAARVFQWLGDRQPQQARDFAHGVFRALFTEDRNIADAAVLQELATKAGMSEADFHTVQTDGTTKTRLKAEIDVAQARGVFGSPFFIVEGERFWGVDRLPQLERWLEKGPY</sequence>
<dbReference type="EC" id="5.99.1.4" evidence="1"/>
<dbReference type="CDD" id="cd03022">
    <property type="entry name" value="DsbA_HCCA_Iso"/>
    <property type="match status" value="1"/>
</dbReference>
<dbReference type="PIRSF" id="PIRSF006386">
    <property type="entry name" value="HCCAis_GSTk"/>
    <property type="match status" value="1"/>
</dbReference>
<evidence type="ECO:0000259" key="2">
    <source>
        <dbReference type="Pfam" id="PF01323"/>
    </source>
</evidence>